<dbReference type="AlphaFoldDB" id="A0AA39VNT8"/>
<keyword evidence="4" id="KW-1185">Reference proteome</keyword>
<comment type="caution">
    <text evidence="3">The sequence shown here is derived from an EMBL/GenBank/DDBJ whole genome shotgun (WGS) entry which is preliminary data.</text>
</comment>
<gene>
    <name evidence="3" type="ORF">LWI29_015579</name>
</gene>
<name>A0AA39VNT8_ACESA</name>
<accession>A0AA39VNT8</accession>
<dbReference type="EMBL" id="JAUESC010000382">
    <property type="protein sequence ID" value="KAK0586977.1"/>
    <property type="molecule type" value="Genomic_DNA"/>
</dbReference>
<dbReference type="Pfam" id="PF26130">
    <property type="entry name" value="PB1-like"/>
    <property type="match status" value="1"/>
</dbReference>
<reference evidence="3" key="1">
    <citation type="journal article" date="2022" name="Plant J.">
        <title>Strategies of tolerance reflected in two North American maple genomes.</title>
        <authorList>
            <person name="McEvoy S.L."/>
            <person name="Sezen U.U."/>
            <person name="Trouern-Trend A."/>
            <person name="McMahon S.M."/>
            <person name="Schaberg P.G."/>
            <person name="Yang J."/>
            <person name="Wegrzyn J.L."/>
            <person name="Swenson N.G."/>
        </authorList>
    </citation>
    <scope>NUCLEOTIDE SEQUENCE</scope>
    <source>
        <strain evidence="3">NS2018</strain>
    </source>
</reference>
<evidence type="ECO:0000313" key="3">
    <source>
        <dbReference type="EMBL" id="KAK0586977.1"/>
    </source>
</evidence>
<evidence type="ECO:0000259" key="2">
    <source>
        <dbReference type="Pfam" id="PF26130"/>
    </source>
</evidence>
<proteinExistence type="predicted"/>
<dbReference type="Proteomes" id="UP001168877">
    <property type="component" value="Unassembled WGS sequence"/>
</dbReference>
<evidence type="ECO:0000256" key="1">
    <source>
        <dbReference type="SAM" id="MobiDB-lite"/>
    </source>
</evidence>
<reference evidence="3" key="2">
    <citation type="submission" date="2023-06" db="EMBL/GenBank/DDBJ databases">
        <authorList>
            <person name="Swenson N.G."/>
            <person name="Wegrzyn J.L."/>
            <person name="Mcevoy S.L."/>
        </authorList>
    </citation>
    <scope>NUCLEOTIDE SEQUENCE</scope>
    <source>
        <strain evidence="3">NS2018</strain>
        <tissue evidence="3">Leaf</tissue>
    </source>
</reference>
<protein>
    <recommendedName>
        <fullName evidence="2">PB1-like domain-containing protein</fullName>
    </recommendedName>
</protein>
<organism evidence="3 4">
    <name type="scientific">Acer saccharum</name>
    <name type="common">Sugar maple</name>
    <dbReference type="NCBI Taxonomy" id="4024"/>
    <lineage>
        <taxon>Eukaryota</taxon>
        <taxon>Viridiplantae</taxon>
        <taxon>Streptophyta</taxon>
        <taxon>Embryophyta</taxon>
        <taxon>Tracheophyta</taxon>
        <taxon>Spermatophyta</taxon>
        <taxon>Magnoliopsida</taxon>
        <taxon>eudicotyledons</taxon>
        <taxon>Gunneridae</taxon>
        <taxon>Pentapetalae</taxon>
        <taxon>rosids</taxon>
        <taxon>malvids</taxon>
        <taxon>Sapindales</taxon>
        <taxon>Sapindaceae</taxon>
        <taxon>Hippocastanoideae</taxon>
        <taxon>Acereae</taxon>
        <taxon>Acer</taxon>
    </lineage>
</organism>
<feature type="domain" description="PB1-like" evidence="2">
    <location>
        <begin position="21"/>
        <end position="71"/>
    </location>
</feature>
<sequence length="260" mass="29591">MVEARSSEDEQPQYSPDDIDNFFTFKVHHGGGFDGQTGKYNGVKISFINYVSIDELSLLGLDDIVVSLGYKLPVGYSIDLPEFGKPFNIVCDQDLLWFGDKILDNRVVDLYLYSIEPLQTDVDDEVDLNVEGGAQVDAEDNGHDVVGDRYDFVGHRPTWVNEECYVELLREDAERANYPNKDWDSLEFRDVPRVECGSGLDIDDGSNDLNNLDGSNGEDDEGRHPRNFLNTRYHQFNPDRDMQHPIFRVGMVFGSADMFR</sequence>
<feature type="region of interest" description="Disordered" evidence="1">
    <location>
        <begin position="199"/>
        <end position="228"/>
    </location>
</feature>
<evidence type="ECO:0000313" key="4">
    <source>
        <dbReference type="Proteomes" id="UP001168877"/>
    </source>
</evidence>
<dbReference type="InterPro" id="IPR058594">
    <property type="entry name" value="PB1-like_dom_pln"/>
</dbReference>